<dbReference type="AlphaFoldDB" id="A0AA38VBY5"/>
<feature type="compositionally biased region" description="Basic and acidic residues" evidence="1">
    <location>
        <begin position="1"/>
        <end position="13"/>
    </location>
</feature>
<comment type="caution">
    <text evidence="2">The sequence shown here is derived from an EMBL/GenBank/DDBJ whole genome shotgun (WGS) entry which is preliminary data.</text>
</comment>
<keyword evidence="3" id="KW-1185">Reference proteome</keyword>
<gene>
    <name evidence="2" type="ORF">NKR19_g8783</name>
</gene>
<protein>
    <submittedName>
        <fullName evidence="2">Uncharacterized protein</fullName>
    </submittedName>
</protein>
<evidence type="ECO:0000313" key="2">
    <source>
        <dbReference type="EMBL" id="KAJ9134188.1"/>
    </source>
</evidence>
<evidence type="ECO:0000256" key="1">
    <source>
        <dbReference type="SAM" id="MobiDB-lite"/>
    </source>
</evidence>
<accession>A0AA38VBY5</accession>
<reference evidence="2" key="1">
    <citation type="submission" date="2022-07" db="EMBL/GenBank/DDBJ databases">
        <title>Fungi with potential for degradation of polypropylene.</title>
        <authorList>
            <person name="Gostincar C."/>
        </authorList>
    </citation>
    <scope>NUCLEOTIDE SEQUENCE</scope>
    <source>
        <strain evidence="2">EXF-13287</strain>
    </source>
</reference>
<feature type="compositionally biased region" description="Basic residues" evidence="1">
    <location>
        <begin position="14"/>
        <end position="30"/>
    </location>
</feature>
<organism evidence="2 3">
    <name type="scientific">Coniochaeta hoffmannii</name>
    <dbReference type="NCBI Taxonomy" id="91930"/>
    <lineage>
        <taxon>Eukaryota</taxon>
        <taxon>Fungi</taxon>
        <taxon>Dikarya</taxon>
        <taxon>Ascomycota</taxon>
        <taxon>Pezizomycotina</taxon>
        <taxon>Sordariomycetes</taxon>
        <taxon>Sordariomycetidae</taxon>
        <taxon>Coniochaetales</taxon>
        <taxon>Coniochaetaceae</taxon>
        <taxon>Coniochaeta</taxon>
    </lineage>
</organism>
<feature type="region of interest" description="Disordered" evidence="1">
    <location>
        <begin position="1"/>
        <end position="62"/>
    </location>
</feature>
<evidence type="ECO:0000313" key="3">
    <source>
        <dbReference type="Proteomes" id="UP001174691"/>
    </source>
</evidence>
<dbReference type="EMBL" id="JANBVN010000188">
    <property type="protein sequence ID" value="KAJ9134188.1"/>
    <property type="molecule type" value="Genomic_DNA"/>
</dbReference>
<name>A0AA38VBY5_9PEZI</name>
<feature type="region of interest" description="Disordered" evidence="1">
    <location>
        <begin position="297"/>
        <end position="320"/>
    </location>
</feature>
<dbReference type="Proteomes" id="UP001174691">
    <property type="component" value="Unassembled WGS sequence"/>
</dbReference>
<feature type="compositionally biased region" description="Basic and acidic residues" evidence="1">
    <location>
        <begin position="31"/>
        <end position="54"/>
    </location>
</feature>
<feature type="compositionally biased region" description="Basic and acidic residues" evidence="1">
    <location>
        <begin position="302"/>
        <end position="320"/>
    </location>
</feature>
<proteinExistence type="predicted"/>
<sequence>MANPDKTTKMKADKKARKARKSRNRAKAKKRFDFNKKEEANNKDETSNKDEDTAKTNNPFNFKISAHRESKTSQRWRERKHKKEAKIKAGTWKEFKIELSESETTVPDRTYIPEYSTLPLSWAIPQPGFLYPHHSQVTSRPGRDMSIKTAMYEAGVPLERSSVVPLLAKTKEMAAISCYAVYATEPDDTHWTALNGAIDACKRGTEWASGVPLAVFTDLLLSIRAARRMHLKVTGFDDTEPNSWARTLAVAVDEFDEAVQHRGWWTIPEFLAMEAADDDNDDDDDVYTNDINEAFGGIDINRAQDAEEDQRTEKGQTPDK</sequence>